<name>G2QA10_THET4</name>
<dbReference type="AlphaFoldDB" id="G2QA10"/>
<evidence type="ECO:0000313" key="12">
    <source>
        <dbReference type="EMBL" id="AEO56614.1"/>
    </source>
</evidence>
<dbReference type="SMART" id="SM00747">
    <property type="entry name" value="CFEM"/>
    <property type="match status" value="1"/>
</dbReference>
<keyword evidence="5" id="KW-0336">GPI-anchor</keyword>
<evidence type="ECO:0000313" key="13">
    <source>
        <dbReference type="Proteomes" id="UP000007322"/>
    </source>
</evidence>
<dbReference type="HOGENOM" id="CLU_063084_6_1_1"/>
<protein>
    <submittedName>
        <fullName evidence="12">Extracellular membrane-like protein</fullName>
    </submittedName>
</protein>
<reference evidence="12 13" key="1">
    <citation type="journal article" date="2011" name="Nat. Biotechnol.">
        <title>Comparative genomic analysis of the thermophilic biomass-degrading fungi Myceliophthora thermophila and Thielavia terrestris.</title>
        <authorList>
            <person name="Berka R.M."/>
            <person name="Grigoriev I.V."/>
            <person name="Otillar R."/>
            <person name="Salamov A."/>
            <person name="Grimwood J."/>
            <person name="Reid I."/>
            <person name="Ishmael N."/>
            <person name="John T."/>
            <person name="Darmond C."/>
            <person name="Moisan M.-C."/>
            <person name="Henrissat B."/>
            <person name="Coutinho P.M."/>
            <person name="Lombard V."/>
            <person name="Natvig D.O."/>
            <person name="Lindquist E."/>
            <person name="Schmutz J."/>
            <person name="Lucas S."/>
            <person name="Harris P."/>
            <person name="Powlowski J."/>
            <person name="Bellemare A."/>
            <person name="Taylor D."/>
            <person name="Butler G."/>
            <person name="de Vries R.P."/>
            <person name="Allijn I.E."/>
            <person name="van den Brink J."/>
            <person name="Ushinsky S."/>
            <person name="Storms R."/>
            <person name="Powell A.J."/>
            <person name="Paulsen I.T."/>
            <person name="Elbourne L.D.H."/>
            <person name="Baker S.E."/>
            <person name="Magnuson J."/>
            <person name="LaBoissiere S."/>
            <person name="Clutterbuck A.J."/>
            <person name="Martinez D."/>
            <person name="Wogulis M."/>
            <person name="de Leon A.L."/>
            <person name="Rey M.W."/>
            <person name="Tsang A."/>
        </authorList>
    </citation>
    <scope>NUCLEOTIDE SEQUENCE [LARGE SCALE GENOMIC DNA]</scope>
    <source>
        <strain evidence="13">ATCC 42464 / BCRC 31852 / DSM 1799</strain>
    </source>
</reference>
<evidence type="ECO:0000256" key="7">
    <source>
        <dbReference type="ARBA" id="ARBA00023157"/>
    </source>
</evidence>
<dbReference type="VEuPathDB" id="FungiDB:MYCTH_100541"/>
<comment type="similarity">
    <text evidence="3">Belongs to the RBT5 family.</text>
</comment>
<dbReference type="Pfam" id="PF05730">
    <property type="entry name" value="CFEM"/>
    <property type="match status" value="1"/>
</dbReference>
<organism evidence="12 13">
    <name type="scientific">Thermothelomyces thermophilus (strain ATCC 42464 / BCRC 31852 / DSM 1799)</name>
    <name type="common">Sporotrichum thermophile</name>
    <dbReference type="NCBI Taxonomy" id="573729"/>
    <lineage>
        <taxon>Eukaryota</taxon>
        <taxon>Fungi</taxon>
        <taxon>Dikarya</taxon>
        <taxon>Ascomycota</taxon>
        <taxon>Pezizomycotina</taxon>
        <taxon>Sordariomycetes</taxon>
        <taxon>Sordariomycetidae</taxon>
        <taxon>Sordariales</taxon>
        <taxon>Chaetomiaceae</taxon>
        <taxon>Thermothelomyces</taxon>
    </lineage>
</organism>
<keyword evidence="4" id="KW-0964">Secreted</keyword>
<keyword evidence="13" id="KW-1185">Reference proteome</keyword>
<gene>
    <name evidence="12" type="ORF">MYCTH_100541</name>
</gene>
<dbReference type="GO" id="GO:0098552">
    <property type="term" value="C:side of membrane"/>
    <property type="evidence" value="ECO:0007669"/>
    <property type="project" value="UniProtKB-KW"/>
</dbReference>
<keyword evidence="5" id="KW-0325">Glycoprotein</keyword>
<dbReference type="PROSITE" id="PS52012">
    <property type="entry name" value="CFEM"/>
    <property type="match status" value="1"/>
</dbReference>
<keyword evidence="8" id="KW-0449">Lipoprotein</keyword>
<evidence type="ECO:0000256" key="10">
    <source>
        <dbReference type="SAM" id="SignalP"/>
    </source>
</evidence>
<dbReference type="GeneID" id="11510664"/>
<dbReference type="InParanoid" id="G2QA10"/>
<feature type="chain" id="PRO_5003435411" evidence="10">
    <location>
        <begin position="18"/>
        <end position="97"/>
    </location>
</feature>
<evidence type="ECO:0000256" key="4">
    <source>
        <dbReference type="ARBA" id="ARBA00022525"/>
    </source>
</evidence>
<dbReference type="OrthoDB" id="3767534at2759"/>
<sequence>MQFSTVVVAALAAVASASPAVKRQAACPEVDQIPKCGYDCIVNAAADLGCQADNYKCMCDQFDALRSGAATCVLSNCGLDGALEVISAAEAVCAACA</sequence>
<evidence type="ECO:0000256" key="9">
    <source>
        <dbReference type="PROSITE-ProRule" id="PRU01356"/>
    </source>
</evidence>
<keyword evidence="7 9" id="KW-1015">Disulfide bond</keyword>
<dbReference type="EMBL" id="CP003003">
    <property type="protein sequence ID" value="AEO56614.1"/>
    <property type="molecule type" value="Genomic_DNA"/>
</dbReference>
<dbReference type="KEGG" id="mtm:MYCTH_100541"/>
<evidence type="ECO:0000256" key="1">
    <source>
        <dbReference type="ARBA" id="ARBA00004589"/>
    </source>
</evidence>
<dbReference type="RefSeq" id="XP_003661859.1">
    <property type="nucleotide sequence ID" value="XM_003661811.1"/>
</dbReference>
<evidence type="ECO:0000256" key="8">
    <source>
        <dbReference type="ARBA" id="ARBA00023288"/>
    </source>
</evidence>
<proteinExistence type="inferred from homology"/>
<evidence type="ECO:0000256" key="6">
    <source>
        <dbReference type="ARBA" id="ARBA00022729"/>
    </source>
</evidence>
<evidence type="ECO:0000256" key="3">
    <source>
        <dbReference type="ARBA" id="ARBA00010031"/>
    </source>
</evidence>
<feature type="domain" description="CFEM" evidence="11">
    <location>
        <begin position="1"/>
        <end position="97"/>
    </location>
</feature>
<dbReference type="eggNOG" id="ENOG502SWM0">
    <property type="taxonomic scope" value="Eukaryota"/>
</dbReference>
<feature type="disulfide bond" evidence="9">
    <location>
        <begin position="50"/>
        <end position="57"/>
    </location>
</feature>
<evidence type="ECO:0000256" key="5">
    <source>
        <dbReference type="ARBA" id="ARBA00022622"/>
    </source>
</evidence>
<accession>G2QA10</accession>
<evidence type="ECO:0000256" key="2">
    <source>
        <dbReference type="ARBA" id="ARBA00004613"/>
    </source>
</evidence>
<dbReference type="OMA" id="TCGVPCI"/>
<dbReference type="STRING" id="573729.G2QA10"/>
<evidence type="ECO:0000259" key="11">
    <source>
        <dbReference type="PROSITE" id="PS52012"/>
    </source>
</evidence>
<comment type="caution">
    <text evidence="9">Lacks conserved residue(s) required for the propagation of feature annotation.</text>
</comment>
<keyword evidence="6 10" id="KW-0732">Signal</keyword>
<comment type="subcellular location">
    <subcellularLocation>
        <location evidence="1">Membrane</location>
        <topology evidence="1">Lipid-anchor</topology>
        <topology evidence="1">GPI-anchor</topology>
    </subcellularLocation>
    <subcellularLocation>
        <location evidence="2">Secreted</location>
    </subcellularLocation>
</comment>
<keyword evidence="5" id="KW-0472">Membrane</keyword>
<dbReference type="Proteomes" id="UP000007322">
    <property type="component" value="Chromosome 2"/>
</dbReference>
<feature type="signal peptide" evidence="10">
    <location>
        <begin position="1"/>
        <end position="17"/>
    </location>
</feature>
<dbReference type="InterPro" id="IPR008427">
    <property type="entry name" value="Extracellular_membr_CFEM_dom"/>
</dbReference>
<dbReference type="GO" id="GO:0005576">
    <property type="term" value="C:extracellular region"/>
    <property type="evidence" value="ECO:0007669"/>
    <property type="project" value="UniProtKB-SubCell"/>
</dbReference>